<dbReference type="Pfam" id="PF02922">
    <property type="entry name" value="CBM_48"/>
    <property type="match status" value="1"/>
</dbReference>
<feature type="active site" description="Nucleophile" evidence="10 11">
    <location>
        <position position="323"/>
    </location>
</feature>
<dbReference type="Proteomes" id="UP000265882">
    <property type="component" value="Unassembled WGS sequence"/>
</dbReference>
<evidence type="ECO:0000256" key="9">
    <source>
        <dbReference type="ARBA" id="ARBA00023277"/>
    </source>
</evidence>
<dbReference type="SUPFAM" id="SSF51011">
    <property type="entry name" value="Glycosyl hydrolase domain"/>
    <property type="match status" value="1"/>
</dbReference>
<keyword evidence="8 10" id="KW-0320">Glycogen biosynthesis</keyword>
<dbReference type="NCBIfam" id="TIGR01515">
    <property type="entry name" value="branching_enzym"/>
    <property type="match status" value="1"/>
</dbReference>
<comment type="caution">
    <text evidence="13">The sequence shown here is derived from an EMBL/GenBank/DDBJ whole genome shotgun (WGS) entry which is preliminary data.</text>
</comment>
<dbReference type="InterPro" id="IPR037439">
    <property type="entry name" value="Branching_enzy"/>
</dbReference>
<evidence type="ECO:0000256" key="5">
    <source>
        <dbReference type="ARBA" id="ARBA00022600"/>
    </source>
</evidence>
<keyword evidence="7 10" id="KW-0808">Transferase</keyword>
<dbReference type="PANTHER" id="PTHR43651">
    <property type="entry name" value="1,4-ALPHA-GLUCAN-BRANCHING ENZYME"/>
    <property type="match status" value="1"/>
</dbReference>
<reference evidence="13 14" key="1">
    <citation type="journal article" date="2017" name="ISME J.">
        <title>Energy and carbon metabolisms in a deep terrestrial subsurface fluid microbial community.</title>
        <authorList>
            <person name="Momper L."/>
            <person name="Jungbluth S.P."/>
            <person name="Lee M.D."/>
            <person name="Amend J.P."/>
        </authorList>
    </citation>
    <scope>NUCLEOTIDE SEQUENCE [LARGE SCALE GENOMIC DNA]</scope>
    <source>
        <strain evidence="13">SURF_5</strain>
    </source>
</reference>
<dbReference type="HAMAP" id="MF_00685">
    <property type="entry name" value="GlgB"/>
    <property type="match status" value="1"/>
</dbReference>
<feature type="domain" description="Glycosyl hydrolase family 13 catalytic" evidence="12">
    <location>
        <begin position="164"/>
        <end position="510"/>
    </location>
</feature>
<evidence type="ECO:0000256" key="2">
    <source>
        <dbReference type="ARBA" id="ARBA00002953"/>
    </source>
</evidence>
<dbReference type="InterPro" id="IPR044143">
    <property type="entry name" value="GlgB_N_E_set_prok"/>
</dbReference>
<evidence type="ECO:0000256" key="3">
    <source>
        <dbReference type="ARBA" id="ARBA00004964"/>
    </source>
</evidence>
<dbReference type="Gene3D" id="2.60.40.10">
    <property type="entry name" value="Immunoglobulins"/>
    <property type="match status" value="1"/>
</dbReference>
<dbReference type="FunFam" id="2.60.40.10:FF:000169">
    <property type="entry name" value="1,4-alpha-glucan branching enzyme GlgB"/>
    <property type="match status" value="1"/>
</dbReference>
<dbReference type="GO" id="GO:0003844">
    <property type="term" value="F:1,4-alpha-glucan branching enzyme activity"/>
    <property type="evidence" value="ECO:0007669"/>
    <property type="project" value="UniProtKB-UniRule"/>
</dbReference>
<dbReference type="FunFam" id="3.20.20.80:FF:000003">
    <property type="entry name" value="1,4-alpha-glucan branching enzyme GlgB"/>
    <property type="match status" value="1"/>
</dbReference>
<dbReference type="EC" id="2.4.1.18" evidence="10"/>
<dbReference type="InterPro" id="IPR017853">
    <property type="entry name" value="GH"/>
</dbReference>
<evidence type="ECO:0000313" key="14">
    <source>
        <dbReference type="Proteomes" id="UP000265882"/>
    </source>
</evidence>
<dbReference type="InterPro" id="IPR006047">
    <property type="entry name" value="GH13_cat_dom"/>
</dbReference>
<evidence type="ECO:0000256" key="8">
    <source>
        <dbReference type="ARBA" id="ARBA00023056"/>
    </source>
</evidence>
<evidence type="ECO:0000256" key="10">
    <source>
        <dbReference type="HAMAP-Rule" id="MF_00685"/>
    </source>
</evidence>
<dbReference type="SMART" id="SM00642">
    <property type="entry name" value="Aamy"/>
    <property type="match status" value="1"/>
</dbReference>
<evidence type="ECO:0000256" key="1">
    <source>
        <dbReference type="ARBA" id="ARBA00000826"/>
    </source>
</evidence>
<comment type="catalytic activity">
    <reaction evidence="1 10">
        <text>Transfers a segment of a (1-&gt;4)-alpha-D-glucan chain to a primary hydroxy group in a similar glucan chain.</text>
        <dbReference type="EC" id="2.4.1.18"/>
    </reaction>
</comment>
<dbReference type="PANTHER" id="PTHR43651:SF3">
    <property type="entry name" value="1,4-ALPHA-GLUCAN-BRANCHING ENZYME"/>
    <property type="match status" value="1"/>
</dbReference>
<dbReference type="UniPathway" id="UPA00164"/>
<dbReference type="EMBL" id="QZKU01000077">
    <property type="protein sequence ID" value="RJP20387.1"/>
    <property type="molecule type" value="Genomic_DNA"/>
</dbReference>
<dbReference type="Gene3D" id="3.20.20.80">
    <property type="entry name" value="Glycosidases"/>
    <property type="match status" value="1"/>
</dbReference>
<organism evidence="13 14">
    <name type="scientific">Abyssobacteria bacterium (strain SURF_5)</name>
    <dbReference type="NCBI Taxonomy" id="2093360"/>
    <lineage>
        <taxon>Bacteria</taxon>
        <taxon>Pseudomonadati</taxon>
        <taxon>Candidatus Hydrogenedentota</taxon>
        <taxon>Candidatus Abyssobacteria</taxon>
    </lineage>
</organism>
<dbReference type="InterPro" id="IPR004193">
    <property type="entry name" value="Glyco_hydro_13_N"/>
</dbReference>
<comment type="similarity">
    <text evidence="4 10">Belongs to the glycosyl hydrolase 13 family. GlgB subfamily.</text>
</comment>
<comment type="pathway">
    <text evidence="3 10">Glycan biosynthesis; glycogen biosynthesis.</text>
</comment>
<keyword evidence="6 10" id="KW-0328">Glycosyltransferase</keyword>
<dbReference type="NCBIfam" id="NF008967">
    <property type="entry name" value="PRK12313.1"/>
    <property type="match status" value="1"/>
</dbReference>
<proteinExistence type="inferred from homology"/>
<protein>
    <recommendedName>
        <fullName evidence="10">1,4-alpha-glucan branching enzyme GlgB</fullName>
        <ecNumber evidence="10">2.4.1.18</ecNumber>
    </recommendedName>
    <alternativeName>
        <fullName evidence="10">1,4-alpha-D-glucan:1,4-alpha-D-glucan 6-glucosyl-transferase</fullName>
    </alternativeName>
    <alternativeName>
        <fullName evidence="10">Alpha-(1-&gt;4)-glucan branching enzyme</fullName>
    </alternativeName>
    <alternativeName>
        <fullName evidence="10">Glycogen branching enzyme</fullName>
        <shortName evidence="10">BE</shortName>
    </alternativeName>
</protein>
<feature type="active site" description="Proton donor" evidence="10 11">
    <location>
        <position position="376"/>
    </location>
</feature>
<dbReference type="GO" id="GO:0043169">
    <property type="term" value="F:cation binding"/>
    <property type="evidence" value="ECO:0007669"/>
    <property type="project" value="InterPro"/>
</dbReference>
<dbReference type="Pfam" id="PF02806">
    <property type="entry name" value="Alpha-amylase_C"/>
    <property type="match status" value="1"/>
</dbReference>
<dbReference type="InterPro" id="IPR013780">
    <property type="entry name" value="Glyco_hydro_b"/>
</dbReference>
<dbReference type="PIRSF" id="PIRSF000463">
    <property type="entry name" value="GlgB"/>
    <property type="match status" value="1"/>
</dbReference>
<keyword evidence="9 10" id="KW-0119">Carbohydrate metabolism</keyword>
<dbReference type="GO" id="GO:0004553">
    <property type="term" value="F:hydrolase activity, hydrolyzing O-glycosyl compounds"/>
    <property type="evidence" value="ECO:0007669"/>
    <property type="project" value="InterPro"/>
</dbReference>
<dbReference type="Pfam" id="PF00128">
    <property type="entry name" value="Alpha-amylase"/>
    <property type="match status" value="1"/>
</dbReference>
<accession>A0A3A4NIG9</accession>
<dbReference type="InterPro" id="IPR006407">
    <property type="entry name" value="GlgB"/>
</dbReference>
<evidence type="ECO:0000256" key="11">
    <source>
        <dbReference type="PIRSR" id="PIRSR000463-1"/>
    </source>
</evidence>
<evidence type="ECO:0000259" key="12">
    <source>
        <dbReference type="SMART" id="SM00642"/>
    </source>
</evidence>
<gene>
    <name evidence="10 13" type="primary">glgB</name>
    <name evidence="13" type="ORF">C4520_11440</name>
</gene>
<evidence type="ECO:0000256" key="6">
    <source>
        <dbReference type="ARBA" id="ARBA00022676"/>
    </source>
</evidence>
<dbReference type="InterPro" id="IPR013783">
    <property type="entry name" value="Ig-like_fold"/>
</dbReference>
<keyword evidence="5 10" id="KW-0321">Glycogen metabolism</keyword>
<comment type="function">
    <text evidence="2 10">Catalyzes the formation of the alpha-1,6-glucosidic linkages in glycogen by scission of a 1,4-alpha-linked oligosaccharide from growing alpha-1,4-glucan chains and the subsequent attachment of the oligosaccharide to the alpha-1,6 position.</text>
</comment>
<dbReference type="NCBIfam" id="NF003811">
    <property type="entry name" value="PRK05402.1"/>
    <property type="match status" value="1"/>
</dbReference>
<dbReference type="InterPro" id="IPR006048">
    <property type="entry name" value="A-amylase/branching_C"/>
</dbReference>
<sequence length="649" mass="75079">MNETAAAGAKVRHDVTLLSEDDLYLFNEGSHFRLFDKLGAHLVEREGNAGTCFSVWAPGAERVFVMGDFNEWNKSSHPLYPKGQSGIWEGFIEGVGKGTHYKYHIVSRYHNYRVDKADPLARYYEIPPKTASIVWDVNYSWGDAKWIQNRQSRNSHASPISIYEVHLGSWMRMAQEWQRPLTYREIAPKMAEYVKGAGFTHVQFLPVMEHPFYGSWGYQSLGYFAPTSRYGPPEDFMYLIDLLHQHEIGVILDWVPSHFPSDEHGLGYFDGTHVYEHADPKKGIQPDWNSYIFNYGRNEVRSFLISSALFWMDAYHIDALRVDAVASMLYLDYSRKDGEWVPNEFGGKENLEAIAFLRRFNAEVYKHFPTAQTIAEESTAWPMVSRPTYVGGLGFGMKWDMGWMHDILEYMSKDPVHRKFHHTLLNFRMLYAFHENFVLPLSHDEVVYGKGSLLRKMPGDDWQKFANLRLLLGYMYGQPGKKLLFMGAEFGQWDEWDHEKSLDWHLLDFPFHAGMKRWVEDLNRLYRTEPAMHVFDFDPYGFEWIDCNDSEQSVITFLRKGHSPSHTIVIACNFTPVPRHNYRIGIPHAGFWREILNSDSKDYGGSGQGNLGGIEAAPFPFHGRPNFLMATIPPMGIVFFKCEEKTGEP</sequence>
<comment type="subunit">
    <text evidence="10">Monomer.</text>
</comment>
<evidence type="ECO:0000313" key="13">
    <source>
        <dbReference type="EMBL" id="RJP20387.1"/>
    </source>
</evidence>
<dbReference type="SUPFAM" id="SSF51445">
    <property type="entry name" value="(Trans)glycosidases"/>
    <property type="match status" value="1"/>
</dbReference>
<dbReference type="FunFam" id="2.60.40.1180:FF:000002">
    <property type="entry name" value="1,4-alpha-glucan branching enzyme GlgB"/>
    <property type="match status" value="1"/>
</dbReference>
<evidence type="ECO:0000256" key="4">
    <source>
        <dbReference type="ARBA" id="ARBA00009000"/>
    </source>
</evidence>
<dbReference type="AlphaFoldDB" id="A0A3A4NIG9"/>
<name>A0A3A4NIG9_ABYX5</name>
<dbReference type="GO" id="GO:0005978">
    <property type="term" value="P:glycogen biosynthetic process"/>
    <property type="evidence" value="ECO:0007669"/>
    <property type="project" value="UniProtKB-UniRule"/>
</dbReference>
<dbReference type="GO" id="GO:0005829">
    <property type="term" value="C:cytosol"/>
    <property type="evidence" value="ECO:0007669"/>
    <property type="project" value="TreeGrafter"/>
</dbReference>
<dbReference type="CDD" id="cd11322">
    <property type="entry name" value="AmyAc_Glg_BE"/>
    <property type="match status" value="1"/>
</dbReference>
<dbReference type="CDD" id="cd02855">
    <property type="entry name" value="E_set_GBE_prok_N"/>
    <property type="match status" value="1"/>
</dbReference>
<dbReference type="Gene3D" id="2.60.40.1180">
    <property type="entry name" value="Golgi alpha-mannosidase II"/>
    <property type="match status" value="1"/>
</dbReference>
<evidence type="ECO:0000256" key="7">
    <source>
        <dbReference type="ARBA" id="ARBA00022679"/>
    </source>
</evidence>